<gene>
    <name evidence="2" type="ORF">NAEGRDRAFT_65898</name>
</gene>
<evidence type="ECO:0000256" key="1">
    <source>
        <dbReference type="SAM" id="MobiDB-lite"/>
    </source>
</evidence>
<organism evidence="3">
    <name type="scientific">Naegleria gruberi</name>
    <name type="common">Amoeba</name>
    <dbReference type="NCBI Taxonomy" id="5762"/>
    <lineage>
        <taxon>Eukaryota</taxon>
        <taxon>Discoba</taxon>
        <taxon>Heterolobosea</taxon>
        <taxon>Tetramitia</taxon>
        <taxon>Eutetramitia</taxon>
        <taxon>Vahlkampfiidae</taxon>
        <taxon>Naegleria</taxon>
    </lineage>
</organism>
<feature type="compositionally biased region" description="Low complexity" evidence="1">
    <location>
        <begin position="376"/>
        <end position="385"/>
    </location>
</feature>
<feature type="region of interest" description="Disordered" evidence="1">
    <location>
        <begin position="316"/>
        <end position="347"/>
    </location>
</feature>
<reference evidence="2 3" key="1">
    <citation type="journal article" date="2010" name="Cell">
        <title>The genome of Naegleria gruberi illuminates early eukaryotic versatility.</title>
        <authorList>
            <person name="Fritz-Laylin L.K."/>
            <person name="Prochnik S.E."/>
            <person name="Ginger M.L."/>
            <person name="Dacks J.B."/>
            <person name="Carpenter M.L."/>
            <person name="Field M.C."/>
            <person name="Kuo A."/>
            <person name="Paredez A."/>
            <person name="Chapman J."/>
            <person name="Pham J."/>
            <person name="Shu S."/>
            <person name="Neupane R."/>
            <person name="Cipriano M."/>
            <person name="Mancuso J."/>
            <person name="Tu H."/>
            <person name="Salamov A."/>
            <person name="Lindquist E."/>
            <person name="Shapiro H."/>
            <person name="Lucas S."/>
            <person name="Grigoriev I.V."/>
            <person name="Cande W.Z."/>
            <person name="Fulton C."/>
            <person name="Rokhsar D.S."/>
            <person name="Dawson S.C."/>
        </authorList>
    </citation>
    <scope>NUCLEOTIDE SEQUENCE [LARGE SCALE GENOMIC DNA]</scope>
    <source>
        <strain evidence="2 3">NEG-M</strain>
    </source>
</reference>
<dbReference type="KEGG" id="ngr:NAEGRDRAFT_65898"/>
<dbReference type="Proteomes" id="UP000006671">
    <property type="component" value="Unassembled WGS sequence"/>
</dbReference>
<feature type="compositionally biased region" description="Low complexity" evidence="1">
    <location>
        <begin position="32"/>
        <end position="59"/>
    </location>
</feature>
<feature type="compositionally biased region" description="Low complexity" evidence="1">
    <location>
        <begin position="235"/>
        <end position="258"/>
    </location>
</feature>
<feature type="region of interest" description="Disordered" evidence="1">
    <location>
        <begin position="376"/>
        <end position="400"/>
    </location>
</feature>
<evidence type="ECO:0000313" key="3">
    <source>
        <dbReference type="Proteomes" id="UP000006671"/>
    </source>
</evidence>
<keyword evidence="3" id="KW-1185">Reference proteome</keyword>
<protein>
    <submittedName>
        <fullName evidence="2">Predicted protein</fullName>
    </submittedName>
</protein>
<dbReference type="VEuPathDB" id="AmoebaDB:NAEGRDRAFT_65898"/>
<dbReference type="AlphaFoldDB" id="D2VAL3"/>
<dbReference type="RefSeq" id="XP_002678840.1">
    <property type="nucleotide sequence ID" value="XM_002678794.1"/>
</dbReference>
<proteinExistence type="predicted"/>
<sequence>MNEDEYKEKVSEFIRDNKEFVFNNFNDSDFGTPQQQSSSNIPNNSTNFNGPNNNNNTIGQTNYANMYQTNNNVIPTNNNLFTNQSSQLMMGSSHNSNNTHQSTWTNNMNHHISLNNYTQNHSVATQPSFSMNVSSNNISNNYSNMDTSMINSQHHPQHHNHPTGNSFSWGMQSSMNQPNQMNPLNNTNTMNINPNNSGFNNMSSSSHINTQIQLPQTNQQVLSESADVCMGDVYSSTPQPIQQQPTQQHTSFQSSPQPALSSLRRPQLLKANSNSSITFSNCTNTESNHFQTGTLSTCSSSSSLSDLVANMSAIDLDNDSNNSGSGMLRRTTSSFSRPPLKKASSLTAVAQQTAKGIQKKKEQVLSVSTVQSLVSSSLSSSPQQQEMHMPVPQQQPPTPYSSISRPMFVKSKSHGQIQLQNKLPSLTQVFGEKFFEETRPNNQC</sequence>
<name>D2VAL3_NAEGR</name>
<evidence type="ECO:0000313" key="2">
    <source>
        <dbReference type="EMBL" id="EFC46096.1"/>
    </source>
</evidence>
<feature type="region of interest" description="Disordered" evidence="1">
    <location>
        <begin position="25"/>
        <end position="59"/>
    </location>
</feature>
<dbReference type="InParanoid" id="D2VAL3"/>
<dbReference type="GeneID" id="8859167"/>
<feature type="compositionally biased region" description="Polar residues" evidence="1">
    <location>
        <begin position="319"/>
        <end position="336"/>
    </location>
</feature>
<dbReference type="EMBL" id="GG738860">
    <property type="protein sequence ID" value="EFC46096.1"/>
    <property type="molecule type" value="Genomic_DNA"/>
</dbReference>
<accession>D2VAL3</accession>
<feature type="region of interest" description="Disordered" evidence="1">
    <location>
        <begin position="231"/>
        <end position="261"/>
    </location>
</feature>